<evidence type="ECO:0000313" key="9">
    <source>
        <dbReference type="EMBL" id="AJP06261.1"/>
    </source>
</evidence>
<dbReference type="Pfam" id="PF01565">
    <property type="entry name" value="FAD_binding_4"/>
    <property type="match status" value="1"/>
</dbReference>
<dbReference type="EC" id="1.5.99.12" evidence="3"/>
<dbReference type="PANTHER" id="PTHR13878:SF102">
    <property type="entry name" value="CYTOKININ DEHYDROGENASE 5"/>
    <property type="match status" value="1"/>
</dbReference>
<dbReference type="GO" id="GO:0009690">
    <property type="term" value="P:cytokinin metabolic process"/>
    <property type="evidence" value="ECO:0007669"/>
    <property type="project" value="InterPro"/>
</dbReference>
<proteinExistence type="evidence at transcript level"/>
<dbReference type="InterPro" id="IPR036318">
    <property type="entry name" value="FAD-bd_PCMH-like_sf"/>
</dbReference>
<dbReference type="PROSITE" id="PS00862">
    <property type="entry name" value="OX2_COVAL_FAD"/>
    <property type="match status" value="1"/>
</dbReference>
<keyword evidence="5" id="KW-0274">FAD</keyword>
<dbReference type="InterPro" id="IPR015345">
    <property type="entry name" value="Cytokinin_DH_FAD/cytokin-bd"/>
</dbReference>
<evidence type="ECO:0000256" key="5">
    <source>
        <dbReference type="ARBA" id="ARBA00022827"/>
    </source>
</evidence>
<dbReference type="InterPro" id="IPR016166">
    <property type="entry name" value="FAD-bd_PCMH"/>
</dbReference>
<dbReference type="InterPro" id="IPR016167">
    <property type="entry name" value="FAD-bd_PCMH_sub1"/>
</dbReference>
<dbReference type="PANTHER" id="PTHR13878">
    <property type="entry name" value="GULONOLACTONE OXIDASE"/>
    <property type="match status" value="1"/>
</dbReference>
<sequence length="541" mass="60770">MDTSRADNWMNEYKTSVLLLLLVVISRLISSVGLTLDLKLWPCIPYPQCLAFDGRMDSFNTHLVASDFGNLDRHLPAAVLHPGSVTDIAKLVKSVYELSPYSGLTVAARGHGHSIHGQAQALNGVVIEMRTLRGIHVDRDNAYVDVRGGELWIDVLHATLREGLAPKSWTDYLYLSVGGTLSNGGISGQAFQHGPQISNVQQLEVVTGKGEILNCSRHQNGDLFQAVLGGLGQFGIITKARIELEPAPQRVRWIRVLYSDFAAFTRDQEYLISLPKNSTFDYVEGFVIVNNEGLLSNWRSSYFSPQNPVKVSSLDTKGRVLYCLEMTKNYNEHDPLHVIDEKVESLLGPLDFIPASVFTTDLSYVEFLDRVHTTELKLRSKGLWEVPHPWLNLFIPKSKIADFDAGVFKDILRNTTSGPILIYPMNRSKWDNKTSAVTPDDEIFYLVGLLRSALPSSAGSDHNLDLLIDQNNQILRFCREQGLGEKQYMPHYTTEADWKHHFGSRWEKFVERKAIYDPNAILAPGQRIFNGRQPFNAAAPY</sequence>
<keyword evidence="6" id="KW-0560">Oxidoreductase</keyword>
<evidence type="ECO:0000256" key="6">
    <source>
        <dbReference type="ARBA" id="ARBA00023002"/>
    </source>
</evidence>
<dbReference type="InterPro" id="IPR006093">
    <property type="entry name" value="Oxy_OxRdtase_FAD_BS"/>
</dbReference>
<dbReference type="Gene3D" id="3.30.465.10">
    <property type="match status" value="1"/>
</dbReference>
<evidence type="ECO:0000259" key="8">
    <source>
        <dbReference type="PROSITE" id="PS51387"/>
    </source>
</evidence>
<dbReference type="InterPro" id="IPR050432">
    <property type="entry name" value="FAD-linked_Oxidoreductases_BP"/>
</dbReference>
<evidence type="ECO:0000256" key="2">
    <source>
        <dbReference type="ARBA" id="ARBA00005466"/>
    </source>
</evidence>
<feature type="domain" description="FAD-binding PCMH-type" evidence="8">
    <location>
        <begin position="72"/>
        <end position="247"/>
    </location>
</feature>
<dbReference type="InterPro" id="IPR016170">
    <property type="entry name" value="Cytok_DH_C_sf"/>
</dbReference>
<keyword evidence="4" id="KW-0285">Flavoprotein</keyword>
<evidence type="ECO:0000256" key="7">
    <source>
        <dbReference type="ARBA" id="ARBA00048224"/>
    </source>
</evidence>
<evidence type="ECO:0000256" key="4">
    <source>
        <dbReference type="ARBA" id="ARBA00022630"/>
    </source>
</evidence>
<comment type="cofactor">
    <cofactor evidence="1">
        <name>FAD</name>
        <dbReference type="ChEBI" id="CHEBI:57692"/>
    </cofactor>
</comment>
<dbReference type="FunFam" id="3.40.462.10:FF:000001">
    <property type="entry name" value="Cytokinin dehydrogenase 2"/>
    <property type="match status" value="1"/>
</dbReference>
<dbReference type="SUPFAM" id="SSF56176">
    <property type="entry name" value="FAD-binding/transporter-associated domain-like"/>
    <property type="match status" value="1"/>
</dbReference>
<comment type="similarity">
    <text evidence="2">Belongs to the oxygen-dependent FAD-linked oxidoreductase family.</text>
</comment>
<comment type="catalytic activity">
    <reaction evidence="7">
        <text>N(6)-dimethylallyladenine + A + H2O = 3-methyl-2-butenal + adenine + AH2</text>
        <dbReference type="Rhea" id="RHEA:13625"/>
        <dbReference type="ChEBI" id="CHEBI:13193"/>
        <dbReference type="ChEBI" id="CHEBI:15377"/>
        <dbReference type="ChEBI" id="CHEBI:15825"/>
        <dbReference type="ChEBI" id="CHEBI:16708"/>
        <dbReference type="ChEBI" id="CHEBI:17499"/>
        <dbReference type="ChEBI" id="CHEBI:17660"/>
        <dbReference type="EC" id="1.5.99.12"/>
    </reaction>
</comment>
<name>A0A0K0M787_PINTB</name>
<accession>A0A0K0M787</accession>
<dbReference type="InterPro" id="IPR016169">
    <property type="entry name" value="FAD-bd_PCMH_sub2"/>
</dbReference>
<dbReference type="SUPFAM" id="SSF55103">
    <property type="entry name" value="FAD-linked oxidases, C-terminal domain"/>
    <property type="match status" value="1"/>
</dbReference>
<dbReference type="PROSITE" id="PS51387">
    <property type="entry name" value="FAD_PCMH"/>
    <property type="match status" value="1"/>
</dbReference>
<dbReference type="Pfam" id="PF09265">
    <property type="entry name" value="Cytokin-bind"/>
    <property type="match status" value="1"/>
</dbReference>
<dbReference type="Gene3D" id="3.40.462.10">
    <property type="entry name" value="FAD-linked oxidases, C-terminal domain"/>
    <property type="match status" value="1"/>
</dbReference>
<reference evidence="9" key="1">
    <citation type="submission" date="2014-04" db="EMBL/GenBank/DDBJ databases">
        <title>The genes involved in the male and female cone development in Pinus tabuliformis.</title>
        <authorList>
            <person name="Niu S."/>
            <person name="Li W."/>
            <person name="Chen X."/>
        </authorList>
    </citation>
    <scope>NUCLEOTIDE SEQUENCE</scope>
</reference>
<dbReference type="Gene3D" id="3.30.43.10">
    <property type="entry name" value="Uridine Diphospho-n-acetylenolpyruvylglucosamine Reductase, domain 2"/>
    <property type="match status" value="1"/>
</dbReference>
<evidence type="ECO:0000256" key="3">
    <source>
        <dbReference type="ARBA" id="ARBA00011928"/>
    </source>
</evidence>
<dbReference type="EMBL" id="KJ711016">
    <property type="protein sequence ID" value="AJP06261.1"/>
    <property type="molecule type" value="mRNA"/>
</dbReference>
<dbReference type="InterPro" id="IPR006094">
    <property type="entry name" value="Oxid_FAD_bind_N"/>
</dbReference>
<protein>
    <recommendedName>
        <fullName evidence="3">cytokinin dehydrogenase</fullName>
        <ecNumber evidence="3">1.5.99.12</ecNumber>
    </recommendedName>
</protein>
<dbReference type="GO" id="GO:0071949">
    <property type="term" value="F:FAD binding"/>
    <property type="evidence" value="ECO:0007669"/>
    <property type="project" value="InterPro"/>
</dbReference>
<dbReference type="AlphaFoldDB" id="A0A0K0M787"/>
<organism evidence="9">
    <name type="scientific">Pinus tabuliformis</name>
    <name type="common">Chinese red pine</name>
    <name type="synonym">Pinus leucosperma</name>
    <dbReference type="NCBI Taxonomy" id="88731"/>
    <lineage>
        <taxon>Eukaryota</taxon>
        <taxon>Viridiplantae</taxon>
        <taxon>Streptophyta</taxon>
        <taxon>Embryophyta</taxon>
        <taxon>Tracheophyta</taxon>
        <taxon>Spermatophyta</taxon>
        <taxon>Pinopsida</taxon>
        <taxon>Pinidae</taxon>
        <taxon>Conifers I</taxon>
        <taxon>Pinales</taxon>
        <taxon>Pinaceae</taxon>
        <taxon>Pinus</taxon>
        <taxon>Pinus subgen. Pinus</taxon>
    </lineage>
</organism>
<evidence type="ECO:0000256" key="1">
    <source>
        <dbReference type="ARBA" id="ARBA00001974"/>
    </source>
</evidence>
<dbReference type="InterPro" id="IPR016164">
    <property type="entry name" value="FAD-linked_Oxase-like_C"/>
</dbReference>
<dbReference type="GO" id="GO:0019139">
    <property type="term" value="F:cytokinin dehydrogenase activity"/>
    <property type="evidence" value="ECO:0007669"/>
    <property type="project" value="UniProtKB-EC"/>
</dbReference>